<dbReference type="AlphaFoldDB" id="U2DZ24"/>
<dbReference type="Gene3D" id="3.60.15.10">
    <property type="entry name" value="Ribonuclease Z/Hydroxyacylglutathione hydrolase-like"/>
    <property type="match status" value="1"/>
</dbReference>
<evidence type="ECO:0000256" key="4">
    <source>
        <dbReference type="ARBA" id="ARBA00022759"/>
    </source>
</evidence>
<evidence type="ECO:0000256" key="7">
    <source>
        <dbReference type="ARBA" id="ARBA00022839"/>
    </source>
</evidence>
<dbReference type="GO" id="GO:0006364">
    <property type="term" value="P:rRNA processing"/>
    <property type="evidence" value="ECO:0007669"/>
    <property type="project" value="UniProtKB-UniRule"/>
</dbReference>
<dbReference type="InterPro" id="IPR004613">
    <property type="entry name" value="RNase_J"/>
</dbReference>
<dbReference type="PROSITE" id="PS01292">
    <property type="entry name" value="UPF0036"/>
    <property type="match status" value="1"/>
</dbReference>
<name>U2DZ24_9MOLU</name>
<dbReference type="PIRSF" id="PIRSF004803">
    <property type="entry name" value="RnjA"/>
    <property type="match status" value="1"/>
</dbReference>
<dbReference type="InterPro" id="IPR001587">
    <property type="entry name" value="RNase_J_CS"/>
</dbReference>
<evidence type="ECO:0000256" key="9">
    <source>
        <dbReference type="HAMAP-Rule" id="MF_01491"/>
    </source>
</evidence>
<sequence length="564" mass="63014">MNNKNEILKHYEVGVFALGGLGEIGKNTYCIEYKNEIIIIDAGVKFPESHLLGIDYVIPDYQYLIENQNKIKGLFITHGHEDHIGGIPFLLKQLKIPKIYAGRLAEGLIKKKLEEHRLTKASEIVIFDDNDIYTFEHMSISFFRTNHSIPDSFGVSVKTPQGMIVHTGDFKFDFTPIGPIADFGKIAKLGERGVLCLLSDSTNSELPEFTMSERKVGESMKDIFRKINNRIIVATFASNIHRIQQIVEASVATNRKIAIFGRSMENTLNVGRGLGYIKCPDDTFITWNQLKYIDEKQVTILCTGSQGEPLAALSRIANGTHRQISIIPGDTVIFSSSPIPGNASSVGRTINRLFRAGADVITHSPLTDTHTSGHAGAEELKLMLQLIKPKFFMPIHGEYRMLKIHTELAVQCGMKSENTHVLDNGQVLALSKNNARVAGNVPSGTVLVDGSGIGDIGNVVIRDRKILSNDGMLVTVINVNLQKKKVLKTPYIVSRGFVYFKDSQELVREIQEVTVNHTHHLLKKHNKMSINQLKNELTDYLATFVYDKVQRKPMIIPVIMNIKQ</sequence>
<dbReference type="PANTHER" id="PTHR43694:SF1">
    <property type="entry name" value="RIBONUCLEASE J"/>
    <property type="match status" value="1"/>
</dbReference>
<keyword evidence="1 9" id="KW-0963">Cytoplasm</keyword>
<reference evidence="14 15" key="2">
    <citation type="journal article" date="2013" name="PLoS ONE">
        <title>INDIGO - INtegrated Data Warehouse of MIcrobial GenOmes with Examples from the Red Sea Extremophiles.</title>
        <authorList>
            <person name="Alam I."/>
            <person name="Antunes A."/>
            <person name="Kamau A.A."/>
            <person name="Ba Alawi W."/>
            <person name="Kalkatawi M."/>
            <person name="Stingl U."/>
            <person name="Bajic V.B."/>
        </authorList>
    </citation>
    <scope>NUCLEOTIDE SEQUENCE [LARGE SCALE GENOMIC DNA]</scope>
    <source>
        <strain evidence="14 15">SSD-17B</strain>
    </source>
</reference>
<dbReference type="SUPFAM" id="SSF56281">
    <property type="entry name" value="Metallo-hydrolase/oxidoreductase"/>
    <property type="match status" value="1"/>
</dbReference>
<keyword evidence="5 9" id="KW-0378">Hydrolase</keyword>
<comment type="function">
    <text evidence="9">An RNase that has 5'-3' exonuclease and possibly endonuclease activity. Involved in maturation of rRNA and in some organisms also mRNA maturation and/or decay.</text>
</comment>
<dbReference type="GO" id="GO:0008270">
    <property type="term" value="F:zinc ion binding"/>
    <property type="evidence" value="ECO:0007669"/>
    <property type="project" value="InterPro"/>
</dbReference>
<dbReference type="InterPro" id="IPR036866">
    <property type="entry name" value="RibonucZ/Hydroxyglut_hydro"/>
</dbReference>
<evidence type="ECO:0000259" key="13">
    <source>
        <dbReference type="SMART" id="SM00849"/>
    </source>
</evidence>
<feature type="binding site" evidence="12">
    <location>
        <position position="55"/>
    </location>
    <ligand>
        <name>Ca(2+)</name>
        <dbReference type="ChEBI" id="CHEBI:29108"/>
    </ligand>
</feature>
<evidence type="ECO:0000256" key="2">
    <source>
        <dbReference type="ARBA" id="ARBA00022722"/>
    </source>
</evidence>
<comment type="subunit">
    <text evidence="9">Homodimer, may be a subunit of the RNA degradosome.</text>
</comment>
<dbReference type="PANTHER" id="PTHR43694">
    <property type="entry name" value="RIBONUCLEASE J"/>
    <property type="match status" value="1"/>
</dbReference>
<dbReference type="Proteomes" id="UP000005707">
    <property type="component" value="Unassembled WGS sequence"/>
</dbReference>
<feature type="binding site" evidence="12">
    <location>
        <position position="83"/>
    </location>
    <ligand>
        <name>Zn(2+)</name>
        <dbReference type="ChEBI" id="CHEBI:29105"/>
        <label>1</label>
        <note>catalytic</note>
    </ligand>
</feature>
<dbReference type="EC" id="3.1.-.-" evidence="9"/>
<dbReference type="InterPro" id="IPR011108">
    <property type="entry name" value="RMMBL"/>
</dbReference>
<feature type="binding site" evidence="12">
    <location>
        <position position="449"/>
    </location>
    <ligand>
        <name>Ca(2+)</name>
        <dbReference type="ChEBI" id="CHEBI:29108"/>
    </ligand>
</feature>
<keyword evidence="8 9" id="KW-0694">RNA-binding</keyword>
<dbReference type="GO" id="GO:0004521">
    <property type="term" value="F:RNA endonuclease activity"/>
    <property type="evidence" value="ECO:0007669"/>
    <property type="project" value="UniProtKB-UniRule"/>
</dbReference>
<evidence type="ECO:0000256" key="8">
    <source>
        <dbReference type="ARBA" id="ARBA00022884"/>
    </source>
</evidence>
<dbReference type="Gene3D" id="3.40.50.10710">
    <property type="entry name" value="Metallo-hydrolase/oxidoreductase"/>
    <property type="match status" value="1"/>
</dbReference>
<comment type="similarity">
    <text evidence="9">Belongs to the metallo-beta-lactamase superfamily. RNA-metabolizing metallo-beta-lactamase-like family. Bacterial RNase J subfamily.</text>
</comment>
<evidence type="ECO:0000313" key="15">
    <source>
        <dbReference type="Proteomes" id="UP000005707"/>
    </source>
</evidence>
<dbReference type="GO" id="GO:0003723">
    <property type="term" value="F:RNA binding"/>
    <property type="evidence" value="ECO:0007669"/>
    <property type="project" value="UniProtKB-UniRule"/>
</dbReference>
<dbReference type="OrthoDB" id="9758375at2"/>
<dbReference type="GO" id="GO:0004534">
    <property type="term" value="F:5'-3' RNA exonuclease activity"/>
    <property type="evidence" value="ECO:0007669"/>
    <property type="project" value="UniProtKB-UniRule"/>
</dbReference>
<dbReference type="EMBL" id="AFNU02000001">
    <property type="protein sequence ID" value="ERJ13482.1"/>
    <property type="molecule type" value="Genomic_DNA"/>
</dbReference>
<feature type="binding site" evidence="12">
    <location>
        <position position="53"/>
    </location>
    <ligand>
        <name>Ca(2+)</name>
        <dbReference type="ChEBI" id="CHEBI:29108"/>
    </ligand>
</feature>
<dbReference type="CDD" id="cd07714">
    <property type="entry name" value="RNaseJ_MBL-fold"/>
    <property type="match status" value="1"/>
</dbReference>
<organism evidence="14 15">
    <name type="scientific">Haloplasma contractile SSD-17B</name>
    <dbReference type="NCBI Taxonomy" id="1033810"/>
    <lineage>
        <taxon>Bacteria</taxon>
        <taxon>Bacillati</taxon>
        <taxon>Mycoplasmatota</taxon>
        <taxon>Mollicutes</taxon>
        <taxon>Haloplasmatales</taxon>
        <taxon>Haloplasmataceae</taxon>
        <taxon>Haloplasma</taxon>
    </lineage>
</organism>
<feature type="binding site" evidence="12">
    <location>
        <position position="82"/>
    </location>
    <ligand>
        <name>Zn(2+)</name>
        <dbReference type="ChEBI" id="CHEBI:29105"/>
        <label>1</label>
        <note>catalytic</note>
    </ligand>
</feature>
<feature type="binding site" evidence="12">
    <location>
        <position position="78"/>
    </location>
    <ligand>
        <name>Zn(2+)</name>
        <dbReference type="ChEBI" id="CHEBI:29105"/>
        <label>2</label>
        <note>catalytic</note>
    </ligand>
</feature>
<dbReference type="Gene3D" id="3.10.20.580">
    <property type="match status" value="1"/>
</dbReference>
<comment type="cofactor">
    <cofactor evidence="12">
        <name>Zn(2+)</name>
        <dbReference type="ChEBI" id="CHEBI:29105"/>
    </cofactor>
    <text evidence="12">Binds 2 Zn(2+) ions per subunit. It is not clear if Zn(2+) or Mg(2+) is physiologically important.</text>
</comment>
<gene>
    <name evidence="9" type="primary">rnj</name>
    <name evidence="14" type="ORF">HLPCO_000133</name>
</gene>
<protein>
    <recommendedName>
        <fullName evidence="9">Ribonuclease J</fullName>
        <shortName evidence="9">RNase J</shortName>
        <ecNumber evidence="9">3.1.-.-</ecNumber>
    </recommendedName>
</protein>
<feature type="active site" description="Proton acceptor" evidence="10">
    <location>
        <position position="374"/>
    </location>
</feature>
<keyword evidence="15" id="KW-1185">Reference proteome</keyword>
<feature type="binding site" evidence="12">
    <location>
        <position position="147"/>
    </location>
    <ligand>
        <name>Zn(2+)</name>
        <dbReference type="ChEBI" id="CHEBI:29105"/>
        <label>1</label>
        <note>catalytic</note>
    </ligand>
</feature>
<keyword evidence="2 9" id="KW-0540">Nuclease</keyword>
<evidence type="ECO:0000256" key="10">
    <source>
        <dbReference type="PIRSR" id="PIRSR004803-1"/>
    </source>
</evidence>
<dbReference type="Pfam" id="PF17770">
    <property type="entry name" value="RNase_J_C"/>
    <property type="match status" value="1"/>
</dbReference>
<dbReference type="InterPro" id="IPR055132">
    <property type="entry name" value="RNase_J_b_CASP"/>
</dbReference>
<dbReference type="InterPro" id="IPR042173">
    <property type="entry name" value="RNase_J_2"/>
</dbReference>
<dbReference type="Pfam" id="PF00753">
    <property type="entry name" value="Lactamase_B"/>
    <property type="match status" value="1"/>
</dbReference>
<accession>U2DZ24</accession>
<evidence type="ECO:0000256" key="6">
    <source>
        <dbReference type="ARBA" id="ARBA00022833"/>
    </source>
</evidence>
<dbReference type="Pfam" id="PF07521">
    <property type="entry name" value="RMMBL"/>
    <property type="match status" value="1"/>
</dbReference>
<keyword evidence="9" id="KW-0698">rRNA processing</keyword>
<keyword evidence="4 9" id="KW-0255">Endonuclease</keyword>
<feature type="active site" description="Proton donor" evidence="10">
    <location>
        <position position="200"/>
    </location>
</feature>
<feature type="binding site" evidence="11">
    <location>
        <begin position="237"/>
        <end position="239"/>
    </location>
    <ligand>
        <name>substrate</name>
    </ligand>
</feature>
<evidence type="ECO:0000256" key="12">
    <source>
        <dbReference type="PIRSR" id="PIRSR004803-3"/>
    </source>
</evidence>
<feature type="binding site" evidence="9 11">
    <location>
        <begin position="370"/>
        <end position="374"/>
    </location>
    <ligand>
        <name>substrate</name>
    </ligand>
</feature>
<evidence type="ECO:0000256" key="3">
    <source>
        <dbReference type="ARBA" id="ARBA00022723"/>
    </source>
</evidence>
<dbReference type="eggNOG" id="COG0595">
    <property type="taxonomic scope" value="Bacteria"/>
</dbReference>
<dbReference type="InterPro" id="IPR001279">
    <property type="entry name" value="Metallo-B-lactamas"/>
</dbReference>
<dbReference type="SMART" id="SM00849">
    <property type="entry name" value="Lactamase_B"/>
    <property type="match status" value="1"/>
</dbReference>
<comment type="caution">
    <text evidence="14">The sequence shown here is derived from an EMBL/GenBank/DDBJ whole genome shotgun (WGS) entry which is preliminary data.</text>
</comment>
<evidence type="ECO:0000256" key="5">
    <source>
        <dbReference type="ARBA" id="ARBA00022801"/>
    </source>
</evidence>
<dbReference type="InterPro" id="IPR041636">
    <property type="entry name" value="RNase_J_C"/>
</dbReference>
<keyword evidence="12" id="KW-0106">Calcium</keyword>
<proteinExistence type="inferred from homology"/>
<dbReference type="GO" id="GO:0005737">
    <property type="term" value="C:cytoplasm"/>
    <property type="evidence" value="ECO:0007669"/>
    <property type="project" value="UniProtKB-SubCell"/>
</dbReference>
<dbReference type="RefSeq" id="WP_008826412.1">
    <property type="nucleotide sequence ID" value="NZ_AFNU02000001.1"/>
</dbReference>
<reference evidence="14 15" key="1">
    <citation type="journal article" date="2011" name="J. Bacteriol.">
        <title>Genome sequence of Haloplasma contractile, an unusual contractile bacterium from a deep-sea anoxic brine lake.</title>
        <authorList>
            <person name="Antunes A."/>
            <person name="Alam I."/>
            <person name="El Dorry H."/>
            <person name="Siam R."/>
            <person name="Robertson A."/>
            <person name="Bajic V.B."/>
            <person name="Stingl U."/>
        </authorList>
    </citation>
    <scope>NUCLEOTIDE SEQUENCE [LARGE SCALE GENOMIC DNA]</scope>
    <source>
        <strain evidence="14 15">SSD-17B</strain>
    </source>
</reference>
<dbReference type="Pfam" id="PF22505">
    <property type="entry name" value="RNase_J_b_CASP"/>
    <property type="match status" value="1"/>
</dbReference>
<dbReference type="STRING" id="1033810.HLPCO_000133"/>
<feature type="binding site" evidence="12">
    <location>
        <position position="169"/>
    </location>
    <ligand>
        <name>Zn(2+)</name>
        <dbReference type="ChEBI" id="CHEBI:29105"/>
        <label>1</label>
        <note>catalytic</note>
    </ligand>
</feature>
<evidence type="ECO:0000256" key="1">
    <source>
        <dbReference type="ARBA" id="ARBA00022490"/>
    </source>
</evidence>
<feature type="binding site" evidence="12">
    <location>
        <position position="80"/>
    </location>
    <ligand>
        <name>Zn(2+)</name>
        <dbReference type="ChEBI" id="CHEBI:29105"/>
        <label>1</label>
        <note>catalytic</note>
    </ligand>
</feature>
<keyword evidence="6 12" id="KW-0862">Zinc</keyword>
<evidence type="ECO:0000313" key="14">
    <source>
        <dbReference type="EMBL" id="ERJ13482.1"/>
    </source>
</evidence>
<dbReference type="InterPro" id="IPR030854">
    <property type="entry name" value="RNase_J_bac"/>
</dbReference>
<comment type="cofactor">
    <cofactor evidence="12">
        <name>Ca(2+)</name>
        <dbReference type="ChEBI" id="CHEBI:29108"/>
    </cofactor>
    <text evidence="12">Binds 1 Ca(2+) cation per subunit. Seen in 1 crystal structure, it is not clear if it is physiologically important.</text>
</comment>
<dbReference type="InParanoid" id="U2DZ24"/>
<dbReference type="NCBIfam" id="NF047419">
    <property type="entry name" value="RNase_J1_RnjA"/>
    <property type="match status" value="1"/>
</dbReference>
<feature type="binding site" evidence="12">
    <location>
        <position position="396"/>
    </location>
    <ligand>
        <name>Zn(2+)</name>
        <dbReference type="ChEBI" id="CHEBI:29105"/>
        <label>1</label>
        <note>catalytic</note>
    </ligand>
</feature>
<dbReference type="NCBIfam" id="TIGR00649">
    <property type="entry name" value="MG423"/>
    <property type="match status" value="1"/>
</dbReference>
<comment type="subcellular location">
    <subcellularLocation>
        <location evidence="9">Cytoplasm</location>
    </subcellularLocation>
</comment>
<evidence type="ECO:0000256" key="11">
    <source>
        <dbReference type="PIRSR" id="PIRSR004803-2"/>
    </source>
</evidence>
<keyword evidence="7 9" id="KW-0269">Exonuclease</keyword>
<feature type="domain" description="Metallo-beta-lactamase" evidence="13">
    <location>
        <begin position="25"/>
        <end position="220"/>
    </location>
</feature>
<keyword evidence="3 12" id="KW-0479">Metal-binding</keyword>
<dbReference type="HAMAP" id="MF_01491">
    <property type="entry name" value="RNase_J_bact"/>
    <property type="match status" value="1"/>
</dbReference>
<dbReference type="FunCoup" id="U2DZ24">
    <property type="interactions" value="203"/>
</dbReference>